<feature type="region of interest" description="Disordered" evidence="4">
    <location>
        <begin position="1294"/>
        <end position="1318"/>
    </location>
</feature>
<feature type="coiled-coil region" evidence="3">
    <location>
        <begin position="1500"/>
        <end position="1530"/>
    </location>
</feature>
<dbReference type="InterPro" id="IPR005467">
    <property type="entry name" value="His_kinase_dom"/>
</dbReference>
<dbReference type="SUPFAM" id="SSF55781">
    <property type="entry name" value="GAF domain-like"/>
    <property type="match status" value="1"/>
</dbReference>
<dbReference type="InterPro" id="IPR003594">
    <property type="entry name" value="HATPase_dom"/>
</dbReference>
<dbReference type="InterPro" id="IPR053159">
    <property type="entry name" value="Hybrid_Histidine_Kinase"/>
</dbReference>
<comment type="catalytic activity">
    <reaction evidence="1">
        <text>ATP + protein L-histidine = ADP + protein N-phospho-L-histidine.</text>
        <dbReference type="EC" id="2.7.13.3"/>
    </reaction>
</comment>
<evidence type="ECO:0000259" key="6">
    <source>
        <dbReference type="PROSITE" id="PS50109"/>
    </source>
</evidence>
<dbReference type="PROSITE" id="PS00109">
    <property type="entry name" value="PROTEIN_KINASE_TYR"/>
    <property type="match status" value="1"/>
</dbReference>
<dbReference type="Pfam" id="PF13191">
    <property type="entry name" value="AAA_16"/>
    <property type="match status" value="1"/>
</dbReference>
<dbReference type="InterPro" id="IPR029016">
    <property type="entry name" value="GAF-like_dom_sf"/>
</dbReference>
<dbReference type="PANTHER" id="PTHR43642:SF1">
    <property type="entry name" value="HYBRID SIGNAL TRANSDUCTION HISTIDINE KINASE G"/>
    <property type="match status" value="1"/>
</dbReference>
<dbReference type="GO" id="GO:0000155">
    <property type="term" value="F:phosphorelay sensor kinase activity"/>
    <property type="evidence" value="ECO:0007669"/>
    <property type="project" value="InterPro"/>
</dbReference>
<dbReference type="Gene3D" id="3.30.450.40">
    <property type="match status" value="1"/>
</dbReference>
<organism evidence="7 8">
    <name type="scientific">Polyangium jinanense</name>
    <dbReference type="NCBI Taxonomy" id="2829994"/>
    <lineage>
        <taxon>Bacteria</taxon>
        <taxon>Pseudomonadati</taxon>
        <taxon>Myxococcota</taxon>
        <taxon>Polyangia</taxon>
        <taxon>Polyangiales</taxon>
        <taxon>Polyangiaceae</taxon>
        <taxon>Polyangium</taxon>
    </lineage>
</organism>
<dbReference type="SMART" id="SM00065">
    <property type="entry name" value="GAF"/>
    <property type="match status" value="1"/>
</dbReference>
<feature type="domain" description="Histidine kinase" evidence="6">
    <location>
        <begin position="1539"/>
        <end position="1774"/>
    </location>
</feature>
<dbReference type="PRINTS" id="PR00344">
    <property type="entry name" value="BCTRLSENSOR"/>
</dbReference>
<dbReference type="Gene3D" id="3.40.50.300">
    <property type="entry name" value="P-loop containing nucleotide triphosphate hydrolases"/>
    <property type="match status" value="1"/>
</dbReference>
<dbReference type="InterPro" id="IPR041664">
    <property type="entry name" value="AAA_16"/>
</dbReference>
<dbReference type="EC" id="2.7.13.3" evidence="2"/>
<dbReference type="PROSITE" id="PS50011">
    <property type="entry name" value="PROTEIN_KINASE_DOM"/>
    <property type="match status" value="1"/>
</dbReference>
<dbReference type="CDD" id="cd14014">
    <property type="entry name" value="STKc_PknB_like"/>
    <property type="match status" value="1"/>
</dbReference>
<dbReference type="InterPro" id="IPR008266">
    <property type="entry name" value="Tyr_kinase_AS"/>
</dbReference>
<dbReference type="Proteomes" id="UP001151081">
    <property type="component" value="Unassembled WGS sequence"/>
</dbReference>
<dbReference type="Pfam" id="PF00069">
    <property type="entry name" value="Pkinase"/>
    <property type="match status" value="1"/>
</dbReference>
<dbReference type="InterPro" id="IPR011990">
    <property type="entry name" value="TPR-like_helical_dom_sf"/>
</dbReference>
<evidence type="ECO:0000256" key="3">
    <source>
        <dbReference type="SAM" id="Coils"/>
    </source>
</evidence>
<dbReference type="Gene3D" id="3.30.565.10">
    <property type="entry name" value="Histidine kinase-like ATPase, C-terminal domain"/>
    <property type="match status" value="1"/>
</dbReference>
<dbReference type="InterPro" id="IPR036097">
    <property type="entry name" value="HisK_dim/P_sf"/>
</dbReference>
<evidence type="ECO:0000256" key="2">
    <source>
        <dbReference type="ARBA" id="ARBA00012438"/>
    </source>
</evidence>
<comment type="caution">
    <text evidence="7">The sequence shown here is derived from an EMBL/GenBank/DDBJ whole genome shotgun (WGS) entry which is preliminary data.</text>
</comment>
<dbReference type="Gene3D" id="1.10.510.10">
    <property type="entry name" value="Transferase(Phosphotransferase) domain 1"/>
    <property type="match status" value="1"/>
</dbReference>
<evidence type="ECO:0000259" key="5">
    <source>
        <dbReference type="PROSITE" id="PS50011"/>
    </source>
</evidence>
<keyword evidence="3" id="KW-0175">Coiled coil</keyword>
<gene>
    <name evidence="7" type="ORF">KEG57_20265</name>
</gene>
<dbReference type="SUPFAM" id="SSF47384">
    <property type="entry name" value="Homodimeric domain of signal transducing histidine kinase"/>
    <property type="match status" value="1"/>
</dbReference>
<name>A0A9X3X358_9BACT</name>
<dbReference type="PANTHER" id="PTHR43642">
    <property type="entry name" value="HYBRID SIGNAL TRANSDUCTION HISTIDINE KINASE G"/>
    <property type="match status" value="1"/>
</dbReference>
<evidence type="ECO:0000313" key="8">
    <source>
        <dbReference type="Proteomes" id="UP001151081"/>
    </source>
</evidence>
<dbReference type="SUPFAM" id="SSF52540">
    <property type="entry name" value="P-loop containing nucleoside triphosphate hydrolases"/>
    <property type="match status" value="1"/>
</dbReference>
<evidence type="ECO:0000256" key="4">
    <source>
        <dbReference type="SAM" id="MobiDB-lite"/>
    </source>
</evidence>
<dbReference type="InterPro" id="IPR027417">
    <property type="entry name" value="P-loop_NTPase"/>
</dbReference>
<dbReference type="SUPFAM" id="SSF55874">
    <property type="entry name" value="ATPase domain of HSP90 chaperone/DNA topoisomerase II/histidine kinase"/>
    <property type="match status" value="1"/>
</dbReference>
<dbReference type="InterPro" id="IPR000719">
    <property type="entry name" value="Prot_kinase_dom"/>
</dbReference>
<accession>A0A9X3X358</accession>
<feature type="domain" description="Protein kinase" evidence="5">
    <location>
        <begin position="5"/>
        <end position="272"/>
    </location>
</feature>
<sequence>MMSGYEPSDLVHEGSHCCIYLAHREVDGMPVVLKVLKAEHPSPEEIAWFRREYELLAQVSSPFVVRTHALLEAPDGRHAIVLEDFGGQSLDRLIPAHPWSLAEQLAVAIAATDALAALHQRSIVHKDVSPANLVYNPQTQVCKLIDLGISTILSRERAVVLSPEALEGTLRYISPEQTGRMNRMLDYRTDFYSLGATLYELFTGTPPFSSDDPMELVHCHLARVPIAPCKRNTSIAKPLSDVLMRLLSKTPEARYQSTYGIQADLRACAEMLAAKSTIDVFPLGQHDVPEQFQVPQKLYGREKELATLLGVFDRVTEGKSAALALVTGYSGVGKSALVHELHKPITRQRGYFIEGKFDQFLRTTPYSALVSAFRSLVRQILGESEDVLAALREQLVAALGPNGRIITDVIPEVELVVGPQPEVAELGPTEAQNRFNLAIRSFIRVFAQPSHPLVLLLDDLQWADSGSLKLIDLILRDVEPQCLLVIGAYRDHEVGPAHPLRMMLGALEADGVPIDRIPLLPLGIEDVQALIADAVGRSPADVEPLARLVARKTEGNPLFVGELLKTIYQEGLIAFDRAAGRWTWDVARIEAQGITDSVVDLMIGKLRRLPEVSRRAIEVASCMGGVFELKPLAVVLEISEPEAYERLLPALQEGFVVALSGLVLAQPDVAGSPFVIREYRFIHDRVQQAAYALLGENEREGVHVRIGRHLIVSGHDAGERLFDVVDQLNRGRRLITDEHGLRELCRLNLDAGLRAKRATAYAAASAYLEAGLAALPETNTDRDAPLPLSLHKELAAVSALIGNYERSEALIRHVLKHAPTDIEKAESYEMLVRKDTMLARYDEAMNAAKDGLAILGVDLPIHLPPEGIQAAMGAEIAEVQASLAVRSLGSLRDAPPMTDPAARAAMGLLTTVLAPAFFVSPLLYALIIVKAVNISLKFGPAPESSDIYAYYGHITSSILGDRRLGRELALLALSLSDRFRAPDDKCRSSFLLANFISPWVRHLRESLPVNDAGYQAGLEGGELQYAGYILIYKLFNRFYEGAALDPIAQDLPGFLKLTQQTKNEIASDIIVGLRLALENLLGNTPSRTDFSAEGLDDAAYLAACEAHKSSMALAFYPTLKAEVLYLHDEPARALEVATRSEPLLAAIIGNVAVAHHHLYHALSLAAVIPDAPEADRAGLRETLGALAADFVRWAETGPDNFAHLSALVSAEVQRVDGRISEALDLYEQAIEGARRGNFLQHTALAYELAGKAWFARGRDSIAQAYLREAYRAYQLRGARRKLGLLRERYSPSLTPRDISERRSGPPSGPSSTTSRTAGDRLDLGSVIKASLAISSEIVLEKLLTTLMHVVIENAGAQRGALVLEKKGRLVVEVDATVAATGEVVGVLRSTPIEEYPNASEEIVRYVARTRETVILDDAARAGAFTRSPYVASHAPKSMLVAPLLHQGKPLGIIYLENHLTTGAFTKERLEMLRLLSSQIAISLENAQLYREMEQRVLERTEELRKKNINLQQAIEDLKTTQAQLVQSEKMASLGRLTVGIAHEIKNPLNFVNNFAQINAELVQEIEESAASGATFDEVSDILADVRANSEKIASHGKRADDIVRSMMQHASGATGVRQPTDINALVEDYVKLSYHGSRGENPVHIERDYDPSVGLVEIVAQDFGRVIVNLLNNALYALGEKQQRSDSRYVPTIHVSSRRQGKMVEVSIRDNGTGIPVSVRDRIFEPFFTSKPGNVGTGLGLSLSYDIVVNGHGGSITFDSVEGDYAAFRVSLPG</sequence>
<dbReference type="Gene3D" id="1.10.287.130">
    <property type="match status" value="1"/>
</dbReference>
<dbReference type="Pfam" id="PF01590">
    <property type="entry name" value="GAF"/>
    <property type="match status" value="1"/>
</dbReference>
<dbReference type="PROSITE" id="PS50109">
    <property type="entry name" value="HIS_KIN"/>
    <property type="match status" value="1"/>
</dbReference>
<dbReference type="Gene3D" id="3.30.200.20">
    <property type="entry name" value="Phosphorylase Kinase, domain 1"/>
    <property type="match status" value="1"/>
</dbReference>
<evidence type="ECO:0000256" key="1">
    <source>
        <dbReference type="ARBA" id="ARBA00000085"/>
    </source>
</evidence>
<dbReference type="InterPro" id="IPR011009">
    <property type="entry name" value="Kinase-like_dom_sf"/>
</dbReference>
<protein>
    <recommendedName>
        <fullName evidence="2">histidine kinase</fullName>
        <ecNumber evidence="2">2.7.13.3</ecNumber>
    </recommendedName>
</protein>
<dbReference type="GO" id="GO:0005524">
    <property type="term" value="F:ATP binding"/>
    <property type="evidence" value="ECO:0007669"/>
    <property type="project" value="InterPro"/>
</dbReference>
<dbReference type="InterPro" id="IPR003018">
    <property type="entry name" value="GAF"/>
</dbReference>
<dbReference type="InterPro" id="IPR036890">
    <property type="entry name" value="HATPase_C_sf"/>
</dbReference>
<dbReference type="SMART" id="SM00387">
    <property type="entry name" value="HATPase_c"/>
    <property type="match status" value="1"/>
</dbReference>
<evidence type="ECO:0000313" key="7">
    <source>
        <dbReference type="EMBL" id="MDC3982859.1"/>
    </source>
</evidence>
<dbReference type="EMBL" id="JAGTJJ010000010">
    <property type="protein sequence ID" value="MDC3982859.1"/>
    <property type="molecule type" value="Genomic_DNA"/>
</dbReference>
<dbReference type="SUPFAM" id="SSF56112">
    <property type="entry name" value="Protein kinase-like (PK-like)"/>
    <property type="match status" value="1"/>
</dbReference>
<reference evidence="7 8" key="1">
    <citation type="submission" date="2021-04" db="EMBL/GenBank/DDBJ databases">
        <title>Genome analysis of Polyangium sp.</title>
        <authorList>
            <person name="Li Y."/>
            <person name="Wang J."/>
        </authorList>
    </citation>
    <scope>NUCLEOTIDE SEQUENCE [LARGE SCALE GENOMIC DNA]</scope>
    <source>
        <strain evidence="7 8">SDU14</strain>
    </source>
</reference>
<keyword evidence="8" id="KW-1185">Reference proteome</keyword>
<dbReference type="InterPro" id="IPR004358">
    <property type="entry name" value="Sig_transdc_His_kin-like_C"/>
</dbReference>
<proteinExistence type="predicted"/>
<dbReference type="SUPFAM" id="SSF48452">
    <property type="entry name" value="TPR-like"/>
    <property type="match status" value="1"/>
</dbReference>
<dbReference type="Pfam" id="PF02518">
    <property type="entry name" value="HATPase_c"/>
    <property type="match status" value="1"/>
</dbReference>